<feature type="domain" description="Tetrahydrofolate dehydrogenase/cyclohydrolase NAD(P)-binding" evidence="4">
    <location>
        <begin position="2"/>
        <end position="117"/>
    </location>
</feature>
<gene>
    <name evidence="5" type="ORF">PPYR1160_LOCUS11358</name>
</gene>
<accession>A0A7R9YDT1</accession>
<evidence type="ECO:0000259" key="4">
    <source>
        <dbReference type="Pfam" id="PF02882"/>
    </source>
</evidence>
<dbReference type="AlphaFoldDB" id="A0A7R9YDT1"/>
<dbReference type="GO" id="GO:0035999">
    <property type="term" value="P:tetrahydrofolate interconversion"/>
    <property type="evidence" value="ECO:0007669"/>
    <property type="project" value="TreeGrafter"/>
</dbReference>
<reference evidence="5" key="1">
    <citation type="submission" date="2021-01" db="EMBL/GenBank/DDBJ databases">
        <authorList>
            <person name="Corre E."/>
            <person name="Pelletier E."/>
            <person name="Niang G."/>
            <person name="Scheremetjew M."/>
            <person name="Finn R."/>
            <person name="Kale V."/>
            <person name="Holt S."/>
            <person name="Cochrane G."/>
            <person name="Meng A."/>
            <person name="Brown T."/>
            <person name="Cohen L."/>
        </authorList>
    </citation>
    <scope>NUCLEOTIDE SEQUENCE</scope>
    <source>
        <strain evidence="5">CCMP2078</strain>
    </source>
</reference>
<dbReference type="EMBL" id="HBEA01014841">
    <property type="protein sequence ID" value="CAD8261856.1"/>
    <property type="molecule type" value="Transcribed_RNA"/>
</dbReference>
<dbReference type="InterPro" id="IPR036291">
    <property type="entry name" value="NAD(P)-bd_dom_sf"/>
</dbReference>
<dbReference type="EC" id="3.5.4.9" evidence="1"/>
<evidence type="ECO:0000313" key="5">
    <source>
        <dbReference type="EMBL" id="CAD8261856.1"/>
    </source>
</evidence>
<evidence type="ECO:0000256" key="1">
    <source>
        <dbReference type="ARBA" id="ARBA00012776"/>
    </source>
</evidence>
<keyword evidence="2" id="KW-0378">Hydrolase</keyword>
<dbReference type="PRINTS" id="PR00085">
    <property type="entry name" value="THFDHDRGNASE"/>
</dbReference>
<dbReference type="GO" id="GO:0004488">
    <property type="term" value="F:methylenetetrahydrofolate dehydrogenase (NADP+) activity"/>
    <property type="evidence" value="ECO:0007669"/>
    <property type="project" value="InterPro"/>
</dbReference>
<dbReference type="Gene3D" id="3.40.50.720">
    <property type="entry name" value="NAD(P)-binding Rossmann-like Domain"/>
    <property type="match status" value="1"/>
</dbReference>
<sequence>MPMSLLLSRRDATVTLAHSKTPPKQLEELLAAADIVVVAVGRPGFLKGEWLKPGSVVIDVGINPIPDSTKQSGRRLVGDCDFESCEQTARLITPVPGGVGPMTIAMLLQNTLIAAIRATSDVETQQNSR</sequence>
<dbReference type="GO" id="GO:0005829">
    <property type="term" value="C:cytosol"/>
    <property type="evidence" value="ECO:0007669"/>
    <property type="project" value="TreeGrafter"/>
</dbReference>
<dbReference type="SUPFAM" id="SSF51735">
    <property type="entry name" value="NAD(P)-binding Rossmann-fold domains"/>
    <property type="match status" value="1"/>
</dbReference>
<dbReference type="GO" id="GO:0004477">
    <property type="term" value="F:methenyltetrahydrofolate cyclohydrolase activity"/>
    <property type="evidence" value="ECO:0007669"/>
    <property type="project" value="UniProtKB-EC"/>
</dbReference>
<evidence type="ECO:0000256" key="3">
    <source>
        <dbReference type="ARBA" id="ARBA00023002"/>
    </source>
</evidence>
<name>A0A7R9YDT1_9STRA</name>
<keyword evidence="3" id="KW-0560">Oxidoreductase</keyword>
<proteinExistence type="predicted"/>
<evidence type="ECO:0000256" key="2">
    <source>
        <dbReference type="ARBA" id="ARBA00022801"/>
    </source>
</evidence>
<dbReference type="InterPro" id="IPR000672">
    <property type="entry name" value="THF_DH/CycHdrlase"/>
</dbReference>
<dbReference type="InterPro" id="IPR020867">
    <property type="entry name" value="THF_DH/CycHdrlase_CS"/>
</dbReference>
<dbReference type="Gene3D" id="3.40.50.10860">
    <property type="entry name" value="Leucine Dehydrogenase, chain A, domain 1"/>
    <property type="match status" value="1"/>
</dbReference>
<organism evidence="5">
    <name type="scientific">Pinguiococcus pyrenoidosus</name>
    <dbReference type="NCBI Taxonomy" id="172671"/>
    <lineage>
        <taxon>Eukaryota</taxon>
        <taxon>Sar</taxon>
        <taxon>Stramenopiles</taxon>
        <taxon>Ochrophyta</taxon>
        <taxon>Pinguiophyceae</taxon>
        <taxon>Pinguiochrysidales</taxon>
        <taxon>Pinguiochrysidaceae</taxon>
        <taxon>Pinguiococcus</taxon>
    </lineage>
</organism>
<dbReference type="InterPro" id="IPR020631">
    <property type="entry name" value="THF_DH/CycHdrlase_NAD-bd_dom"/>
</dbReference>
<dbReference type="PANTHER" id="PTHR48099:SF5">
    <property type="entry name" value="C-1-TETRAHYDROFOLATE SYNTHASE, CYTOPLASMIC"/>
    <property type="match status" value="1"/>
</dbReference>
<dbReference type="PANTHER" id="PTHR48099">
    <property type="entry name" value="C-1-TETRAHYDROFOLATE SYNTHASE, CYTOPLASMIC-RELATED"/>
    <property type="match status" value="1"/>
</dbReference>
<protein>
    <recommendedName>
        <fullName evidence="1">methenyltetrahydrofolate cyclohydrolase</fullName>
        <ecNumber evidence="1">3.5.4.9</ecNumber>
    </recommendedName>
</protein>
<dbReference type="PROSITE" id="PS00767">
    <property type="entry name" value="THF_DHG_CYH_2"/>
    <property type="match status" value="1"/>
</dbReference>
<dbReference type="Pfam" id="PF02882">
    <property type="entry name" value="THF_DHG_CYH_C"/>
    <property type="match status" value="1"/>
</dbReference>